<dbReference type="RefSeq" id="WP_166587077.1">
    <property type="nucleotide sequence ID" value="NZ_WWEO01000044.1"/>
</dbReference>
<organism evidence="6 7">
    <name type="scientific">Mucilaginibacter agri</name>
    <dbReference type="NCBI Taxonomy" id="2695265"/>
    <lineage>
        <taxon>Bacteria</taxon>
        <taxon>Pseudomonadati</taxon>
        <taxon>Bacteroidota</taxon>
        <taxon>Sphingobacteriia</taxon>
        <taxon>Sphingobacteriales</taxon>
        <taxon>Sphingobacteriaceae</taxon>
        <taxon>Mucilaginibacter</taxon>
    </lineage>
</organism>
<dbReference type="Pfam" id="PF01339">
    <property type="entry name" value="CheB_methylest"/>
    <property type="match status" value="1"/>
</dbReference>
<accession>A0A965ZK22</accession>
<dbReference type="PANTHER" id="PTHR42872">
    <property type="entry name" value="PROTEIN-GLUTAMATE METHYLESTERASE/PROTEIN-GLUTAMINE GLUTAMINASE"/>
    <property type="match status" value="1"/>
</dbReference>
<dbReference type="GO" id="GO:0006935">
    <property type="term" value="P:chemotaxis"/>
    <property type="evidence" value="ECO:0007669"/>
    <property type="project" value="UniProtKB-UniRule"/>
</dbReference>
<reference evidence="6" key="1">
    <citation type="submission" date="2020-01" db="EMBL/GenBank/DDBJ databases">
        <authorList>
            <person name="Seo Y.L."/>
        </authorList>
    </citation>
    <scope>NUCLEOTIDE SEQUENCE</scope>
    <source>
        <strain evidence="6">R11</strain>
    </source>
</reference>
<dbReference type="GO" id="GO:0005737">
    <property type="term" value="C:cytoplasm"/>
    <property type="evidence" value="ECO:0007669"/>
    <property type="project" value="InterPro"/>
</dbReference>
<comment type="catalytic activity">
    <reaction evidence="3">
        <text>[protein]-L-glutamate 5-O-methyl ester + H2O = L-glutamyl-[protein] + methanol + H(+)</text>
        <dbReference type="Rhea" id="RHEA:23236"/>
        <dbReference type="Rhea" id="RHEA-COMP:10208"/>
        <dbReference type="Rhea" id="RHEA-COMP:10311"/>
        <dbReference type="ChEBI" id="CHEBI:15377"/>
        <dbReference type="ChEBI" id="CHEBI:15378"/>
        <dbReference type="ChEBI" id="CHEBI:17790"/>
        <dbReference type="ChEBI" id="CHEBI:29973"/>
        <dbReference type="ChEBI" id="CHEBI:82795"/>
        <dbReference type="EC" id="3.1.1.61"/>
    </reaction>
</comment>
<evidence type="ECO:0000256" key="4">
    <source>
        <dbReference type="PROSITE-ProRule" id="PRU00050"/>
    </source>
</evidence>
<feature type="active site" evidence="4">
    <location>
        <position position="18"/>
    </location>
</feature>
<evidence type="ECO:0000256" key="3">
    <source>
        <dbReference type="ARBA" id="ARBA00048267"/>
    </source>
</evidence>
<dbReference type="EC" id="3.1.1.61" evidence="2"/>
<feature type="active site" evidence="4">
    <location>
        <position position="138"/>
    </location>
</feature>
<feature type="domain" description="CheB-type methylesterase" evidence="5">
    <location>
        <begin position="6"/>
        <end position="192"/>
    </location>
</feature>
<comment type="caution">
    <text evidence="6">The sequence shown here is derived from an EMBL/GenBank/DDBJ whole genome shotgun (WGS) entry which is preliminary data.</text>
</comment>
<evidence type="ECO:0000313" key="6">
    <source>
        <dbReference type="EMBL" id="NCD71101.1"/>
    </source>
</evidence>
<evidence type="ECO:0000256" key="2">
    <source>
        <dbReference type="ARBA" id="ARBA00039140"/>
    </source>
</evidence>
<dbReference type="PROSITE" id="PS50122">
    <property type="entry name" value="CHEB"/>
    <property type="match status" value="1"/>
</dbReference>
<dbReference type="InterPro" id="IPR000673">
    <property type="entry name" value="Sig_transdc_resp-reg_Me-estase"/>
</dbReference>
<dbReference type="SUPFAM" id="SSF52738">
    <property type="entry name" value="Methylesterase CheB, C-terminal domain"/>
    <property type="match status" value="1"/>
</dbReference>
<dbReference type="GO" id="GO:0000156">
    <property type="term" value="F:phosphorelay response regulator activity"/>
    <property type="evidence" value="ECO:0007669"/>
    <property type="project" value="InterPro"/>
</dbReference>
<gene>
    <name evidence="6" type="ORF">GSY63_17170</name>
</gene>
<name>A0A965ZK22_9SPHI</name>
<evidence type="ECO:0000259" key="5">
    <source>
        <dbReference type="PROSITE" id="PS50122"/>
    </source>
</evidence>
<dbReference type="CDD" id="cd16433">
    <property type="entry name" value="CheB"/>
    <property type="match status" value="1"/>
</dbReference>
<dbReference type="PANTHER" id="PTHR42872:SF6">
    <property type="entry name" value="PROTEIN-GLUTAMATE METHYLESTERASE_PROTEIN-GLUTAMINE GLUTAMINASE"/>
    <property type="match status" value="1"/>
</dbReference>
<dbReference type="Proteomes" id="UP000638732">
    <property type="component" value="Unassembled WGS sequence"/>
</dbReference>
<protein>
    <recommendedName>
        <fullName evidence="2">protein-glutamate methylesterase</fullName>
        <ecNumber evidence="2">3.1.1.61</ecNumber>
    </recommendedName>
</protein>
<dbReference type="GO" id="GO:0008984">
    <property type="term" value="F:protein-glutamate methylesterase activity"/>
    <property type="evidence" value="ECO:0007669"/>
    <property type="project" value="UniProtKB-EC"/>
</dbReference>
<proteinExistence type="predicted"/>
<dbReference type="AlphaFoldDB" id="A0A965ZK22"/>
<keyword evidence="4" id="KW-0145">Chemotaxis</keyword>
<dbReference type="InterPro" id="IPR035909">
    <property type="entry name" value="CheB_C"/>
</dbReference>
<feature type="active site" evidence="4">
    <location>
        <position position="45"/>
    </location>
</feature>
<keyword evidence="1 4" id="KW-0378">Hydrolase</keyword>
<sequence>MAQNSLNDVQKIVVIGGSAGSLHVILHVLNHLKADLNIPVVIVLHRKNDSDSSLSQLMALRTDLPVKEVDDKEALIPGHVYLAPADYHLLIETNKIFSLDDSEKINFSRPSIDVTFQTAAEAYGAGVTGILLSGANADGVEGLEAIHSVKGIVAVQDPSTAQVPYMPQAAINHMQIDKLLNVDQISELINQL</sequence>
<reference evidence="6" key="2">
    <citation type="submission" date="2020-10" db="EMBL/GenBank/DDBJ databases">
        <title>Mucilaginibacter sp. nov., isolated from soil.</title>
        <authorList>
            <person name="Jeon C.O."/>
        </authorList>
    </citation>
    <scope>NUCLEOTIDE SEQUENCE</scope>
    <source>
        <strain evidence="6">R11</strain>
    </source>
</reference>
<evidence type="ECO:0000313" key="7">
    <source>
        <dbReference type="Proteomes" id="UP000638732"/>
    </source>
</evidence>
<evidence type="ECO:0000256" key="1">
    <source>
        <dbReference type="ARBA" id="ARBA00022801"/>
    </source>
</evidence>
<dbReference type="Gene3D" id="3.40.50.180">
    <property type="entry name" value="Methylesterase CheB, C-terminal domain"/>
    <property type="match status" value="1"/>
</dbReference>
<dbReference type="EMBL" id="WWEO01000044">
    <property type="protein sequence ID" value="NCD71101.1"/>
    <property type="molecule type" value="Genomic_DNA"/>
</dbReference>
<keyword evidence="7" id="KW-1185">Reference proteome</keyword>